<accession>A0ABP8FG65</accession>
<organism evidence="2 3">
    <name type="scientific">Compostibacter hankyongensis</name>
    <dbReference type="NCBI Taxonomy" id="1007089"/>
    <lineage>
        <taxon>Bacteria</taxon>
        <taxon>Pseudomonadati</taxon>
        <taxon>Bacteroidota</taxon>
        <taxon>Chitinophagia</taxon>
        <taxon>Chitinophagales</taxon>
        <taxon>Chitinophagaceae</taxon>
        <taxon>Compostibacter</taxon>
    </lineage>
</organism>
<feature type="transmembrane region" description="Helical" evidence="1">
    <location>
        <begin position="133"/>
        <end position="154"/>
    </location>
</feature>
<proteinExistence type="predicted"/>
<keyword evidence="3" id="KW-1185">Reference proteome</keyword>
<dbReference type="InterPro" id="IPR021354">
    <property type="entry name" value="DUF2975"/>
</dbReference>
<dbReference type="Pfam" id="PF11188">
    <property type="entry name" value="DUF2975"/>
    <property type="match status" value="1"/>
</dbReference>
<name>A0ABP8FG65_9BACT</name>
<comment type="caution">
    <text evidence="2">The sequence shown here is derived from an EMBL/GenBank/DDBJ whole genome shotgun (WGS) entry which is preliminary data.</text>
</comment>
<keyword evidence="1" id="KW-0812">Transmembrane</keyword>
<feature type="transmembrane region" description="Helical" evidence="1">
    <location>
        <begin position="12"/>
        <end position="41"/>
    </location>
</feature>
<feature type="transmembrane region" description="Helical" evidence="1">
    <location>
        <begin position="174"/>
        <end position="192"/>
    </location>
</feature>
<evidence type="ECO:0008006" key="4">
    <source>
        <dbReference type="Google" id="ProtNLM"/>
    </source>
</evidence>
<dbReference type="RefSeq" id="WP_344975148.1">
    <property type="nucleotide sequence ID" value="NZ_BAABFN010000001.1"/>
</dbReference>
<reference evidence="3" key="1">
    <citation type="journal article" date="2019" name="Int. J. Syst. Evol. Microbiol.">
        <title>The Global Catalogue of Microorganisms (GCM) 10K type strain sequencing project: providing services to taxonomists for standard genome sequencing and annotation.</title>
        <authorList>
            <consortium name="The Broad Institute Genomics Platform"/>
            <consortium name="The Broad Institute Genome Sequencing Center for Infectious Disease"/>
            <person name="Wu L."/>
            <person name="Ma J."/>
        </authorList>
    </citation>
    <scope>NUCLEOTIDE SEQUENCE [LARGE SCALE GENOMIC DNA]</scope>
    <source>
        <strain evidence="3">JCM 17664</strain>
    </source>
</reference>
<keyword evidence="1" id="KW-0472">Membrane</keyword>
<evidence type="ECO:0000313" key="3">
    <source>
        <dbReference type="Proteomes" id="UP001501207"/>
    </source>
</evidence>
<evidence type="ECO:0000313" key="2">
    <source>
        <dbReference type="EMBL" id="GAA4303109.1"/>
    </source>
</evidence>
<keyword evidence="1" id="KW-1133">Transmembrane helix</keyword>
<gene>
    <name evidence="2" type="ORF">GCM10023143_06140</name>
</gene>
<feature type="transmembrane region" description="Helical" evidence="1">
    <location>
        <begin position="92"/>
        <end position="112"/>
    </location>
</feature>
<sequence length="206" mass="23073">MKSLGVHSLSSVLRIIVSVCFYAQAAFFVVLLLIITGQLWLQGERQYTWPVAFTAPAVQKAEKVSQGISAVSLKATEGQLSFNGKNHWQLELFTMLGIALVFGTSLFVTLQLKRILSSFVRDKPFLSQNAGRIKAIGIALLLYSVVSAFFGWFYVHFLNTRFAAELNVHFTLHWDFVFLLMGLLVLVIGEIFRIGAQLQEEKALTI</sequence>
<dbReference type="Proteomes" id="UP001501207">
    <property type="component" value="Unassembled WGS sequence"/>
</dbReference>
<evidence type="ECO:0000256" key="1">
    <source>
        <dbReference type="SAM" id="Phobius"/>
    </source>
</evidence>
<protein>
    <recommendedName>
        <fullName evidence="4">DUF2975 domain-containing protein</fullName>
    </recommendedName>
</protein>
<dbReference type="EMBL" id="BAABFN010000001">
    <property type="protein sequence ID" value="GAA4303109.1"/>
    <property type="molecule type" value="Genomic_DNA"/>
</dbReference>